<dbReference type="InterPro" id="IPR002347">
    <property type="entry name" value="SDR_fam"/>
</dbReference>
<dbReference type="GO" id="GO:0016491">
    <property type="term" value="F:oxidoreductase activity"/>
    <property type="evidence" value="ECO:0007669"/>
    <property type="project" value="UniProtKB-KW"/>
</dbReference>
<dbReference type="SUPFAM" id="SSF51735">
    <property type="entry name" value="NAD(P)-binding Rossmann-fold domains"/>
    <property type="match status" value="1"/>
</dbReference>
<evidence type="ECO:0000259" key="2">
    <source>
        <dbReference type="SMART" id="SM00822"/>
    </source>
</evidence>
<dbReference type="PRINTS" id="PR00080">
    <property type="entry name" value="SDRFAMILY"/>
</dbReference>
<dbReference type="InterPro" id="IPR057326">
    <property type="entry name" value="KR_dom"/>
</dbReference>
<dbReference type="SMART" id="SM00822">
    <property type="entry name" value="PKS_KR"/>
    <property type="match status" value="1"/>
</dbReference>
<dbReference type="PANTHER" id="PTHR43975:SF2">
    <property type="entry name" value="EG:BACR7A4.14 PROTEIN-RELATED"/>
    <property type="match status" value="1"/>
</dbReference>
<dbReference type="OMA" id="TWHAWQK"/>
<dbReference type="GO" id="GO:0006629">
    <property type="term" value="P:lipid metabolic process"/>
    <property type="evidence" value="ECO:0007669"/>
    <property type="project" value="UniProtKB-ARBA"/>
</dbReference>
<dbReference type="PANTHER" id="PTHR43975">
    <property type="entry name" value="ZGC:101858"/>
    <property type="match status" value="1"/>
</dbReference>
<accession>A0A0M4ELV3</accession>
<evidence type="ECO:0000256" key="1">
    <source>
        <dbReference type="ARBA" id="ARBA00023002"/>
    </source>
</evidence>
<evidence type="ECO:0000313" key="4">
    <source>
        <dbReference type="Proteomes" id="UP000494163"/>
    </source>
</evidence>
<sequence length="257" mass="27303">MPNFKEKVIIVTGASSGIGAATAVHLSSLGGLLTIVGRNVEKLKETANNIVAAGGAPALLVQADMNKESDVERILRETLNAHGRINVLVNNAGIQEMGSIESTSLEQYDRLMQTNVRALYQLTMLATPELIKTKGNIVNVSSVCGMRAFPNLLAYCMSKAAVDQFTSCVALELAAKGVRVNAVNPGVIVTELQKRGGLDEASYAKFLERCNETHALGRPGDVQEVAAAIAFLASDEASFTTGMNFPVDGGRHVMCPR</sequence>
<proteinExistence type="predicted"/>
<reference evidence="3 4" key="1">
    <citation type="submission" date="2015-08" db="EMBL/GenBank/DDBJ databases">
        <title>Ancestral chromatin configuration constrains chromatin evolution on differentiating sex chromosomes in Drosophila.</title>
        <authorList>
            <person name="Zhou Q."/>
            <person name="Bachtrog D."/>
        </authorList>
    </citation>
    <scope>NUCLEOTIDE SEQUENCE [LARGE SCALE GENOMIC DNA]</scope>
    <source>
        <tissue evidence="3">Whole larvae</tissue>
    </source>
</reference>
<keyword evidence="1" id="KW-0560">Oxidoreductase</keyword>
<dbReference type="InterPro" id="IPR036291">
    <property type="entry name" value="NAD(P)-bd_dom_sf"/>
</dbReference>
<dbReference type="FunFam" id="3.40.50.720:FF:000084">
    <property type="entry name" value="Short-chain dehydrogenase reductase"/>
    <property type="match status" value="1"/>
</dbReference>
<dbReference type="OrthoDB" id="47007at2759"/>
<dbReference type="AlphaFoldDB" id="A0A0M4ELV3"/>
<dbReference type="STRING" id="30019.A0A0M4ELV3"/>
<protein>
    <submittedName>
        <fullName evidence="3">CG31546</fullName>
    </submittedName>
</protein>
<organism evidence="3 4">
    <name type="scientific">Drosophila busckii</name>
    <name type="common">Fruit fly</name>
    <dbReference type="NCBI Taxonomy" id="30019"/>
    <lineage>
        <taxon>Eukaryota</taxon>
        <taxon>Metazoa</taxon>
        <taxon>Ecdysozoa</taxon>
        <taxon>Arthropoda</taxon>
        <taxon>Hexapoda</taxon>
        <taxon>Insecta</taxon>
        <taxon>Pterygota</taxon>
        <taxon>Neoptera</taxon>
        <taxon>Endopterygota</taxon>
        <taxon>Diptera</taxon>
        <taxon>Brachycera</taxon>
        <taxon>Muscomorpha</taxon>
        <taxon>Ephydroidea</taxon>
        <taxon>Drosophilidae</taxon>
        <taxon>Drosophila</taxon>
    </lineage>
</organism>
<evidence type="ECO:0000313" key="3">
    <source>
        <dbReference type="EMBL" id="ALC45376.1"/>
    </source>
</evidence>
<dbReference type="Proteomes" id="UP000494163">
    <property type="component" value="Chromosome 3R"/>
</dbReference>
<feature type="domain" description="Ketoreductase" evidence="2">
    <location>
        <begin position="7"/>
        <end position="186"/>
    </location>
</feature>
<keyword evidence="4" id="KW-1185">Reference proteome</keyword>
<dbReference type="Gene3D" id="3.40.50.720">
    <property type="entry name" value="NAD(P)-binding Rossmann-like Domain"/>
    <property type="match status" value="1"/>
</dbReference>
<dbReference type="InterPro" id="IPR020904">
    <property type="entry name" value="Sc_DH/Rdtase_CS"/>
</dbReference>
<dbReference type="NCBIfam" id="NF005559">
    <property type="entry name" value="PRK07231.1"/>
    <property type="match status" value="1"/>
</dbReference>
<dbReference type="EMBL" id="CP012526">
    <property type="protein sequence ID" value="ALC45376.1"/>
    <property type="molecule type" value="Genomic_DNA"/>
</dbReference>
<name>A0A0M4ELV3_DROBS</name>
<gene>
    <name evidence="3" type="ORF">Dbus_chr3Rg126</name>
</gene>
<dbReference type="PROSITE" id="PS00061">
    <property type="entry name" value="ADH_SHORT"/>
    <property type="match status" value="1"/>
</dbReference>
<dbReference type="PRINTS" id="PR00081">
    <property type="entry name" value="GDHRDH"/>
</dbReference>
<dbReference type="Pfam" id="PF13561">
    <property type="entry name" value="adh_short_C2"/>
    <property type="match status" value="1"/>
</dbReference>
<dbReference type="SMR" id="A0A0M4ELV3"/>